<comment type="similarity">
    <text evidence="2 11">Belongs to the sodium:solute symporter (SSF) (TC 2.A.21) family.</text>
</comment>
<keyword evidence="5 12" id="KW-0812">Transmembrane</keyword>
<keyword evidence="3" id="KW-0813">Transport</keyword>
<keyword evidence="10" id="KW-0739">Sodium transport</keyword>
<feature type="transmembrane region" description="Helical" evidence="12">
    <location>
        <begin position="53"/>
        <end position="76"/>
    </location>
</feature>
<evidence type="ECO:0000256" key="12">
    <source>
        <dbReference type="SAM" id="Phobius"/>
    </source>
</evidence>
<evidence type="ECO:0000256" key="3">
    <source>
        <dbReference type="ARBA" id="ARBA00022448"/>
    </source>
</evidence>
<dbReference type="InterPro" id="IPR038377">
    <property type="entry name" value="Na/Glc_symporter_sf"/>
</dbReference>
<protein>
    <recommendedName>
        <fullName evidence="14">Sodium:solute symporter family protein</fullName>
    </recommendedName>
</protein>
<dbReference type="KEGG" id="osu:NT6N_40600"/>
<feature type="transmembrane region" description="Helical" evidence="12">
    <location>
        <begin position="128"/>
        <end position="146"/>
    </location>
</feature>
<keyword evidence="8" id="KW-0406">Ion transport</keyword>
<keyword evidence="6 12" id="KW-1133">Transmembrane helix</keyword>
<accession>A0AAT9FSW3</accession>
<dbReference type="InterPro" id="IPR001734">
    <property type="entry name" value="Na/solute_symporter"/>
</dbReference>
<name>A0AAT9FSW3_9BACT</name>
<reference evidence="13" key="1">
    <citation type="submission" date="2024-07" db="EMBL/GenBank/DDBJ databases">
        <title>Complete genome sequence of Verrucomicrobiaceae bacterium NT6N.</title>
        <authorList>
            <person name="Huang C."/>
            <person name="Takami H."/>
            <person name="Hamasaki K."/>
        </authorList>
    </citation>
    <scope>NUCLEOTIDE SEQUENCE</scope>
    <source>
        <strain evidence="13">NT6N</strain>
    </source>
</reference>
<keyword evidence="9 12" id="KW-0472">Membrane</keyword>
<dbReference type="PANTHER" id="PTHR42985:SF47">
    <property type="entry name" value="INTEGRAL MEMBRANE TRANSPORT PROTEIN"/>
    <property type="match status" value="1"/>
</dbReference>
<dbReference type="AlphaFoldDB" id="A0AAT9FSW3"/>
<evidence type="ECO:0000313" key="13">
    <source>
        <dbReference type="EMBL" id="BDS09020.1"/>
    </source>
</evidence>
<feature type="transmembrane region" description="Helical" evidence="12">
    <location>
        <begin position="541"/>
        <end position="562"/>
    </location>
</feature>
<dbReference type="GO" id="GO:0005886">
    <property type="term" value="C:plasma membrane"/>
    <property type="evidence" value="ECO:0007669"/>
    <property type="project" value="UniProtKB-SubCell"/>
</dbReference>
<evidence type="ECO:0000256" key="11">
    <source>
        <dbReference type="RuleBase" id="RU362091"/>
    </source>
</evidence>
<feature type="transmembrane region" description="Helical" evidence="12">
    <location>
        <begin position="483"/>
        <end position="505"/>
    </location>
</feature>
<gene>
    <name evidence="13" type="ORF">NT6N_40600</name>
</gene>
<feature type="transmembrane region" description="Helical" evidence="12">
    <location>
        <begin position="158"/>
        <end position="177"/>
    </location>
</feature>
<evidence type="ECO:0000256" key="10">
    <source>
        <dbReference type="ARBA" id="ARBA00023201"/>
    </source>
</evidence>
<organism evidence="13">
    <name type="scientific">Oceaniferula spumae</name>
    <dbReference type="NCBI Taxonomy" id="2979115"/>
    <lineage>
        <taxon>Bacteria</taxon>
        <taxon>Pseudomonadati</taxon>
        <taxon>Verrucomicrobiota</taxon>
        <taxon>Verrucomicrobiia</taxon>
        <taxon>Verrucomicrobiales</taxon>
        <taxon>Verrucomicrobiaceae</taxon>
        <taxon>Oceaniferula</taxon>
    </lineage>
</organism>
<keyword evidence="7" id="KW-0915">Sodium</keyword>
<evidence type="ECO:0000256" key="1">
    <source>
        <dbReference type="ARBA" id="ARBA00004651"/>
    </source>
</evidence>
<feature type="transmembrane region" description="Helical" evidence="12">
    <location>
        <begin position="426"/>
        <end position="443"/>
    </location>
</feature>
<evidence type="ECO:0000256" key="2">
    <source>
        <dbReference type="ARBA" id="ARBA00006434"/>
    </source>
</evidence>
<evidence type="ECO:0000256" key="6">
    <source>
        <dbReference type="ARBA" id="ARBA00022989"/>
    </source>
</evidence>
<dbReference type="PANTHER" id="PTHR42985">
    <property type="entry name" value="SODIUM-COUPLED MONOCARBOXYLATE TRANSPORTER"/>
    <property type="match status" value="1"/>
</dbReference>
<feature type="transmembrane region" description="Helical" evidence="12">
    <location>
        <begin position="251"/>
        <end position="273"/>
    </location>
</feature>
<sequence>MRGKQGTIRDFFLGGRSLPWPAVCGSIIATEISGVTFIGVAGGLFALHGNFTYLIWGLGSVMGRVIVAKYFVPVFYEQEIYSPYDYMGRRLGSTVKTLATVVFTIGSILGQSVRVFVAAIPLQVVTGLPIWICIIIIGLFAIGWTLMGGMRTVIWTDVMQFGLFTFGGLLALFYIVSGLNGGWGEYWETANNLGRTITWDDRWGFTANLQFTLWVAILAVPFQNMTAFGVDQLNAQRMFCCKNQKDAQKALVWSSVGQALTLLMLLVGAGLVVHYDKNPFTPAEGAVVMKIEKQAPDGRIVSAAQMETSEKLAIATEKMAAAPRIERKGATEKSADGQSRVVLDPDGVSNVAKPDKPDNVFPMWIVTVLPVGLSGLILAGVFAAAISSLDSILAALSQTTLSLMYHPESKTDEELDRLNLVVKSRWLVVMWGVGLTLFTLLLVKVSEGVAVLPLAFGMTAYTMGPLLGLFLASMTGRASARGLIVGVTISFLLVLLIRNDVWVLIVGNWQWLAETLASLPTYDLTETVLADGSIKYGLKPVYYFGWAWPITTLLTLVCGMVIPGKKKVN</sequence>
<evidence type="ECO:0000256" key="7">
    <source>
        <dbReference type="ARBA" id="ARBA00023053"/>
    </source>
</evidence>
<evidence type="ECO:0000256" key="4">
    <source>
        <dbReference type="ARBA" id="ARBA00022475"/>
    </source>
</evidence>
<dbReference type="InterPro" id="IPR051163">
    <property type="entry name" value="Sodium:Solute_Symporter_SSF"/>
</dbReference>
<proteinExistence type="inferred from homology"/>
<keyword evidence="4" id="KW-1003">Cell membrane</keyword>
<evidence type="ECO:0000256" key="5">
    <source>
        <dbReference type="ARBA" id="ARBA00022692"/>
    </source>
</evidence>
<dbReference type="PROSITE" id="PS50283">
    <property type="entry name" value="NA_SOLUT_SYMP_3"/>
    <property type="match status" value="1"/>
</dbReference>
<dbReference type="Pfam" id="PF00474">
    <property type="entry name" value="SSF"/>
    <property type="match status" value="2"/>
</dbReference>
<comment type="subcellular location">
    <subcellularLocation>
        <location evidence="1">Cell membrane</location>
        <topology evidence="1">Multi-pass membrane protein</topology>
    </subcellularLocation>
</comment>
<dbReference type="GO" id="GO:0015293">
    <property type="term" value="F:symporter activity"/>
    <property type="evidence" value="ECO:0007669"/>
    <property type="project" value="TreeGrafter"/>
</dbReference>
<feature type="transmembrane region" description="Helical" evidence="12">
    <location>
        <begin position="97"/>
        <end position="122"/>
    </location>
</feature>
<feature type="transmembrane region" description="Helical" evidence="12">
    <location>
        <begin position="211"/>
        <end position="230"/>
    </location>
</feature>
<dbReference type="Gene3D" id="1.20.1730.10">
    <property type="entry name" value="Sodium/glucose cotransporter"/>
    <property type="match status" value="1"/>
</dbReference>
<evidence type="ECO:0000256" key="8">
    <source>
        <dbReference type="ARBA" id="ARBA00023065"/>
    </source>
</evidence>
<feature type="transmembrane region" description="Helical" evidence="12">
    <location>
        <begin position="20"/>
        <end position="47"/>
    </location>
</feature>
<dbReference type="EMBL" id="AP026866">
    <property type="protein sequence ID" value="BDS09020.1"/>
    <property type="molecule type" value="Genomic_DNA"/>
</dbReference>
<evidence type="ECO:0008006" key="14">
    <source>
        <dbReference type="Google" id="ProtNLM"/>
    </source>
</evidence>
<evidence type="ECO:0000256" key="9">
    <source>
        <dbReference type="ARBA" id="ARBA00023136"/>
    </source>
</evidence>
<dbReference type="GO" id="GO:0006814">
    <property type="term" value="P:sodium ion transport"/>
    <property type="evidence" value="ECO:0007669"/>
    <property type="project" value="UniProtKB-KW"/>
</dbReference>
<feature type="transmembrane region" description="Helical" evidence="12">
    <location>
        <begin position="449"/>
        <end position="471"/>
    </location>
</feature>
<feature type="transmembrane region" description="Helical" evidence="12">
    <location>
        <begin position="363"/>
        <end position="386"/>
    </location>
</feature>